<evidence type="ECO:0000259" key="7">
    <source>
        <dbReference type="Pfam" id="PF00107"/>
    </source>
</evidence>
<dbReference type="CDD" id="cd08290">
    <property type="entry name" value="ETR"/>
    <property type="match status" value="1"/>
</dbReference>
<comment type="similarity">
    <text evidence="2">Belongs to the zinc-containing alcohol dehydrogenase family. Quinone oxidoreductase subfamily.</text>
</comment>
<dbReference type="Gene3D" id="3.90.180.10">
    <property type="entry name" value="Medium-chain alcohol dehydrogenases, catalytic domain"/>
    <property type="match status" value="1"/>
</dbReference>
<proteinExistence type="inferred from homology"/>
<evidence type="ECO:0000313" key="9">
    <source>
        <dbReference type="Proteomes" id="UP000262825"/>
    </source>
</evidence>
<evidence type="ECO:0000256" key="5">
    <source>
        <dbReference type="ARBA" id="ARBA00023002"/>
    </source>
</evidence>
<accession>A0A376B559</accession>
<dbReference type="VEuPathDB" id="FungiDB:SCODWIG_01587"/>
<dbReference type="InterPro" id="IPR036291">
    <property type="entry name" value="NAD(P)-bd_dom_sf"/>
</dbReference>
<dbReference type="AlphaFoldDB" id="A0A376B559"/>
<evidence type="ECO:0000256" key="1">
    <source>
        <dbReference type="ARBA" id="ARBA00004173"/>
    </source>
</evidence>
<protein>
    <submittedName>
        <fullName evidence="8">Probable Probable trans-2-enoyl-CoA reductase, mitochondrial</fullName>
    </submittedName>
</protein>
<dbReference type="InterPro" id="IPR013149">
    <property type="entry name" value="ADH-like_C"/>
</dbReference>
<sequence length="372" mass="40798">MSAKKGVSKLFKSLIYSKHSVEDCTQVLSLHSYSPVLTPSSIILKTLAFPINPSDINQLQGVYPSTPEKTLDYQTGDVPSAIAGNEGVFEIVDIPASSTSKLKKGDWVIPLKANFGTWSTYRTCTDPDDLIKVNGLDLYTAATIGVNGCTAWQLIHNHISKWKNDNSEWIVTNAGTSQVAKLVTQIASFLKINTLSVIRDRDNFDQVADVLKKEYGATHVISESQNMDKTYNKETLPSIIGKNPDFRLALNSVGGKSSTAIARKLKKNGVMLTYGGMSKQPVILPTSLLIFKNIQCLGFWVTENGKQNPQSKVDAIEKLLPLYTEGIIKSPKNDLNILEWDISGGMTDGTALQLIKDGITKKGKKNLIVLKH</sequence>
<evidence type="ECO:0000256" key="3">
    <source>
        <dbReference type="ARBA" id="ARBA00022857"/>
    </source>
</evidence>
<dbReference type="PANTHER" id="PTHR43981">
    <property type="entry name" value="ENOYL-[ACYL-CARRIER-PROTEIN] REDUCTASE, MITOCHONDRIAL"/>
    <property type="match status" value="1"/>
</dbReference>
<keyword evidence="5" id="KW-0560">Oxidoreductase</keyword>
<dbReference type="PANTHER" id="PTHR43981:SF2">
    <property type="entry name" value="ENOYL-[ACYL-CARRIER-PROTEIN] REDUCTASE, MITOCHONDRIAL"/>
    <property type="match status" value="1"/>
</dbReference>
<dbReference type="Gene3D" id="3.40.50.720">
    <property type="entry name" value="NAD(P)-binding Rossmann-like Domain"/>
    <property type="match status" value="1"/>
</dbReference>
<evidence type="ECO:0000256" key="2">
    <source>
        <dbReference type="ARBA" id="ARBA00010371"/>
    </source>
</evidence>
<dbReference type="OrthoDB" id="7482721at2759"/>
<evidence type="ECO:0000256" key="4">
    <source>
        <dbReference type="ARBA" id="ARBA00022946"/>
    </source>
</evidence>
<organism evidence="8 9">
    <name type="scientific">Saccharomycodes ludwigii</name>
    <dbReference type="NCBI Taxonomy" id="36035"/>
    <lineage>
        <taxon>Eukaryota</taxon>
        <taxon>Fungi</taxon>
        <taxon>Dikarya</taxon>
        <taxon>Ascomycota</taxon>
        <taxon>Saccharomycotina</taxon>
        <taxon>Saccharomycetes</taxon>
        <taxon>Saccharomycodales</taxon>
        <taxon>Saccharomycodaceae</taxon>
        <taxon>Saccharomycodes</taxon>
    </lineage>
</organism>
<dbReference type="InterPro" id="IPR011032">
    <property type="entry name" value="GroES-like_sf"/>
</dbReference>
<evidence type="ECO:0000256" key="6">
    <source>
        <dbReference type="ARBA" id="ARBA00023128"/>
    </source>
</evidence>
<comment type="subcellular location">
    <subcellularLocation>
        <location evidence="1">Mitochondrion</location>
    </subcellularLocation>
</comment>
<dbReference type="SUPFAM" id="SSF51735">
    <property type="entry name" value="NAD(P)-binding Rossmann-fold domains"/>
    <property type="match status" value="1"/>
</dbReference>
<dbReference type="GO" id="GO:0006631">
    <property type="term" value="P:fatty acid metabolic process"/>
    <property type="evidence" value="ECO:0007669"/>
    <property type="project" value="TreeGrafter"/>
</dbReference>
<dbReference type="EMBL" id="UFAJ01000212">
    <property type="protein sequence ID" value="SSD59826.1"/>
    <property type="molecule type" value="Genomic_DNA"/>
</dbReference>
<dbReference type="SUPFAM" id="SSF50129">
    <property type="entry name" value="GroES-like"/>
    <property type="match status" value="1"/>
</dbReference>
<keyword evidence="4" id="KW-0809">Transit peptide</keyword>
<dbReference type="Pfam" id="PF00107">
    <property type="entry name" value="ADH_zinc_N"/>
    <property type="match status" value="1"/>
</dbReference>
<keyword evidence="3" id="KW-0521">NADP</keyword>
<dbReference type="GO" id="GO:0016491">
    <property type="term" value="F:oxidoreductase activity"/>
    <property type="evidence" value="ECO:0007669"/>
    <property type="project" value="UniProtKB-KW"/>
</dbReference>
<dbReference type="Proteomes" id="UP000262825">
    <property type="component" value="Unassembled WGS sequence"/>
</dbReference>
<keyword evidence="9" id="KW-1185">Reference proteome</keyword>
<evidence type="ECO:0000313" key="8">
    <source>
        <dbReference type="EMBL" id="SSD59826.1"/>
    </source>
</evidence>
<dbReference type="GO" id="GO:0005739">
    <property type="term" value="C:mitochondrion"/>
    <property type="evidence" value="ECO:0007669"/>
    <property type="project" value="UniProtKB-SubCell"/>
</dbReference>
<feature type="domain" description="Alcohol dehydrogenase-like C-terminal" evidence="7">
    <location>
        <begin position="210"/>
        <end position="303"/>
    </location>
</feature>
<reference evidence="9" key="1">
    <citation type="submission" date="2018-06" db="EMBL/GenBank/DDBJ databases">
        <authorList>
            <person name="Guldener U."/>
        </authorList>
    </citation>
    <scope>NUCLEOTIDE SEQUENCE [LARGE SCALE GENOMIC DNA]</scope>
    <source>
        <strain evidence="9">UTAD17</strain>
    </source>
</reference>
<gene>
    <name evidence="8" type="ORF">SCODWIG_01587</name>
</gene>
<keyword evidence="6" id="KW-0496">Mitochondrion</keyword>
<name>A0A376B559_9ASCO</name>
<dbReference type="InterPro" id="IPR051034">
    <property type="entry name" value="Mito_Enoyl-ACP_Reductase"/>
</dbReference>